<proteinExistence type="inferred from homology"/>
<evidence type="ECO:0000256" key="6">
    <source>
        <dbReference type="SAM" id="Phobius"/>
    </source>
</evidence>
<accession>A0A397PK77</accession>
<gene>
    <name evidence="7" type="ORF">BXY53_2101</name>
</gene>
<evidence type="ECO:0000313" key="8">
    <source>
        <dbReference type="Proteomes" id="UP000266273"/>
    </source>
</evidence>
<dbReference type="Proteomes" id="UP000266273">
    <property type="component" value="Unassembled WGS sequence"/>
</dbReference>
<feature type="transmembrane region" description="Helical" evidence="6">
    <location>
        <begin position="43"/>
        <end position="60"/>
    </location>
</feature>
<dbReference type="EMBL" id="QXDF01000002">
    <property type="protein sequence ID" value="RIA47547.1"/>
    <property type="molecule type" value="Genomic_DNA"/>
</dbReference>
<name>A0A397PK77_9HYPH</name>
<evidence type="ECO:0000256" key="2">
    <source>
        <dbReference type="ARBA" id="ARBA00009694"/>
    </source>
</evidence>
<dbReference type="PANTHER" id="PTHR43461">
    <property type="entry name" value="TRANSMEMBRANE PROTEIN 256"/>
    <property type="match status" value="1"/>
</dbReference>
<keyword evidence="4 6" id="KW-1133">Transmembrane helix</keyword>
<protein>
    <submittedName>
        <fullName evidence="7">Uncharacterized membrane protein YgdD (TMEM256/DUF423 family)</fullName>
    </submittedName>
</protein>
<organism evidence="7 8">
    <name type="scientific">Dichotomicrobium thermohalophilum</name>
    <dbReference type="NCBI Taxonomy" id="933063"/>
    <lineage>
        <taxon>Bacteria</taxon>
        <taxon>Pseudomonadati</taxon>
        <taxon>Pseudomonadota</taxon>
        <taxon>Alphaproteobacteria</taxon>
        <taxon>Hyphomicrobiales</taxon>
        <taxon>Hyphomicrobiaceae</taxon>
        <taxon>Dichotomicrobium</taxon>
    </lineage>
</organism>
<evidence type="ECO:0000256" key="3">
    <source>
        <dbReference type="ARBA" id="ARBA00022692"/>
    </source>
</evidence>
<sequence length="144" mass="15086">MSYRFWVFAAAALGMLGVLAGSVGAHALLGYPPEAKRVFDTALRYHIMHVPALLAVAWLASLDARRKAGSGWLTQIAGVAFIAGVALFSGVLYLRTVSGLSIGLPLPPIGGLMLIIGWVAMALAAFGLPDLRGPAQGERNQSDD</sequence>
<dbReference type="RefSeq" id="WP_170144413.1">
    <property type="nucleotide sequence ID" value="NZ_QXDF01000002.1"/>
</dbReference>
<evidence type="ECO:0000256" key="4">
    <source>
        <dbReference type="ARBA" id="ARBA00022989"/>
    </source>
</evidence>
<comment type="subcellular location">
    <subcellularLocation>
        <location evidence="1">Membrane</location>
        <topology evidence="1">Multi-pass membrane protein</topology>
    </subcellularLocation>
</comment>
<keyword evidence="5 6" id="KW-0472">Membrane</keyword>
<evidence type="ECO:0000256" key="1">
    <source>
        <dbReference type="ARBA" id="ARBA00004141"/>
    </source>
</evidence>
<evidence type="ECO:0000256" key="5">
    <source>
        <dbReference type="ARBA" id="ARBA00023136"/>
    </source>
</evidence>
<dbReference type="InterPro" id="IPR006696">
    <property type="entry name" value="DUF423"/>
</dbReference>
<evidence type="ECO:0000313" key="7">
    <source>
        <dbReference type="EMBL" id="RIA47547.1"/>
    </source>
</evidence>
<feature type="transmembrane region" description="Helical" evidence="6">
    <location>
        <begin position="106"/>
        <end position="128"/>
    </location>
</feature>
<reference evidence="7 8" key="1">
    <citation type="submission" date="2018-08" db="EMBL/GenBank/DDBJ databases">
        <title>Genomic Encyclopedia of Archaeal and Bacterial Type Strains, Phase II (KMG-II): from individual species to whole genera.</title>
        <authorList>
            <person name="Goeker M."/>
        </authorList>
    </citation>
    <scope>NUCLEOTIDE SEQUENCE [LARGE SCALE GENOMIC DNA]</scope>
    <source>
        <strain evidence="7 8">DSM 5002</strain>
    </source>
</reference>
<dbReference type="Pfam" id="PF04241">
    <property type="entry name" value="DUF423"/>
    <property type="match status" value="1"/>
</dbReference>
<comment type="caution">
    <text evidence="7">The sequence shown here is derived from an EMBL/GenBank/DDBJ whole genome shotgun (WGS) entry which is preliminary data.</text>
</comment>
<keyword evidence="8" id="KW-1185">Reference proteome</keyword>
<dbReference type="AlphaFoldDB" id="A0A397PK77"/>
<feature type="transmembrane region" description="Helical" evidence="6">
    <location>
        <begin position="72"/>
        <end position="94"/>
    </location>
</feature>
<dbReference type="GO" id="GO:0016020">
    <property type="term" value="C:membrane"/>
    <property type="evidence" value="ECO:0007669"/>
    <property type="project" value="UniProtKB-SubCell"/>
</dbReference>
<keyword evidence="3 6" id="KW-0812">Transmembrane</keyword>
<dbReference type="PANTHER" id="PTHR43461:SF1">
    <property type="entry name" value="TRANSMEMBRANE PROTEIN 256"/>
    <property type="match status" value="1"/>
</dbReference>
<comment type="similarity">
    <text evidence="2">Belongs to the UPF0382 family.</text>
</comment>